<dbReference type="Pfam" id="PF00585">
    <property type="entry name" value="Thr_dehydrat_C"/>
    <property type="match status" value="1"/>
</dbReference>
<proteinExistence type="predicted"/>
<dbReference type="GO" id="GO:0006565">
    <property type="term" value="P:L-serine catabolic process"/>
    <property type="evidence" value="ECO:0007669"/>
    <property type="project" value="TreeGrafter"/>
</dbReference>
<dbReference type="InterPro" id="IPR038110">
    <property type="entry name" value="TD_ACT-like_sf"/>
</dbReference>
<dbReference type="Gene3D" id="3.40.1020.10">
    <property type="entry name" value="Biosynthetic Threonine Deaminase, Domain 3"/>
    <property type="match status" value="1"/>
</dbReference>
<dbReference type="GO" id="GO:0004794">
    <property type="term" value="F:threonine deaminase activity"/>
    <property type="evidence" value="ECO:0007669"/>
    <property type="project" value="UniProtKB-EC"/>
</dbReference>
<dbReference type="PROSITE" id="PS51672">
    <property type="entry name" value="ACT_LIKE"/>
    <property type="match status" value="1"/>
</dbReference>
<organism evidence="7 8">
    <name type="scientific">Variovorax paradoxus</name>
    <dbReference type="NCBI Taxonomy" id="34073"/>
    <lineage>
        <taxon>Bacteria</taxon>
        <taxon>Pseudomonadati</taxon>
        <taxon>Pseudomonadota</taxon>
        <taxon>Betaproteobacteria</taxon>
        <taxon>Burkholderiales</taxon>
        <taxon>Comamonadaceae</taxon>
        <taxon>Variovorax</taxon>
    </lineage>
</organism>
<comment type="cofactor">
    <cofactor evidence="1">
        <name>pyridoxal 5'-phosphate</name>
        <dbReference type="ChEBI" id="CHEBI:597326"/>
    </cofactor>
</comment>
<evidence type="ECO:0000313" key="8">
    <source>
        <dbReference type="Proteomes" id="UP000249135"/>
    </source>
</evidence>
<gene>
    <name evidence="7" type="ORF">DI563_11355</name>
</gene>
<dbReference type="AlphaFoldDB" id="A0A2W5RW62"/>
<dbReference type="SUPFAM" id="SSF55021">
    <property type="entry name" value="ACT-like"/>
    <property type="match status" value="1"/>
</dbReference>
<evidence type="ECO:0000256" key="5">
    <source>
        <dbReference type="ARBA" id="ARBA00029440"/>
    </source>
</evidence>
<evidence type="ECO:0000256" key="1">
    <source>
        <dbReference type="ARBA" id="ARBA00001933"/>
    </source>
</evidence>
<keyword evidence="4 7" id="KW-0456">Lyase</keyword>
<name>A0A2W5RW62_VARPD</name>
<dbReference type="InterPro" id="IPR050147">
    <property type="entry name" value="Ser/Thr_Dehydratase"/>
</dbReference>
<dbReference type="CDD" id="cd04907">
    <property type="entry name" value="ACT_ThrD-I_2"/>
    <property type="match status" value="1"/>
</dbReference>
<accession>A0A2W5RW62</accession>
<keyword evidence="3" id="KW-0663">Pyridoxal phosphate</keyword>
<comment type="caution">
    <text evidence="7">The sequence shown here is derived from an EMBL/GenBank/DDBJ whole genome shotgun (WGS) entry which is preliminary data.</text>
</comment>
<dbReference type="PANTHER" id="PTHR48078:SF11">
    <property type="entry name" value="THREONINE DEHYDRATASE, MITOCHONDRIAL"/>
    <property type="match status" value="1"/>
</dbReference>
<protein>
    <submittedName>
        <fullName evidence="7">Threonine ammonia-lyase, biosynthetic</fullName>
        <ecNumber evidence="7">4.3.1.19</ecNumber>
    </submittedName>
</protein>
<feature type="non-terminal residue" evidence="7">
    <location>
        <position position="1"/>
    </location>
</feature>
<dbReference type="GO" id="GO:0006567">
    <property type="term" value="P:L-threonine catabolic process"/>
    <property type="evidence" value="ECO:0007669"/>
    <property type="project" value="TreeGrafter"/>
</dbReference>
<dbReference type="GO" id="GO:0009097">
    <property type="term" value="P:isoleucine biosynthetic process"/>
    <property type="evidence" value="ECO:0007669"/>
    <property type="project" value="TreeGrafter"/>
</dbReference>
<evidence type="ECO:0000259" key="6">
    <source>
        <dbReference type="PROSITE" id="PS51672"/>
    </source>
</evidence>
<dbReference type="InterPro" id="IPR001721">
    <property type="entry name" value="TD_ACT-like"/>
</dbReference>
<dbReference type="PANTHER" id="PTHR48078">
    <property type="entry name" value="THREONINE DEHYDRATASE, MITOCHONDRIAL-RELATED"/>
    <property type="match status" value="1"/>
</dbReference>
<feature type="domain" description="ACT-like" evidence="6">
    <location>
        <begin position="6"/>
        <end position="77"/>
    </location>
</feature>
<comment type="pathway">
    <text evidence="5">Amino-acid biosynthesis.</text>
</comment>
<evidence type="ECO:0000256" key="2">
    <source>
        <dbReference type="ARBA" id="ARBA00022605"/>
    </source>
</evidence>
<dbReference type="InterPro" id="IPR045865">
    <property type="entry name" value="ACT-like_dom_sf"/>
</dbReference>
<dbReference type="GO" id="GO:0003941">
    <property type="term" value="F:L-serine ammonia-lyase activity"/>
    <property type="evidence" value="ECO:0007669"/>
    <property type="project" value="TreeGrafter"/>
</dbReference>
<dbReference type="EC" id="4.3.1.19" evidence="7"/>
<sequence length="87" mass="10057">LAHDERLLRVVFPERPGALLKFLSLMRPNWNISLFRYRNQGADYGRILVGLQVPDADKPAFAEFLDTLGYPYIEETANPAYRLFLQS</sequence>
<dbReference type="EMBL" id="QFPP01000114">
    <property type="protein sequence ID" value="PZQ74777.1"/>
    <property type="molecule type" value="Genomic_DNA"/>
</dbReference>
<evidence type="ECO:0000313" key="7">
    <source>
        <dbReference type="EMBL" id="PZQ74777.1"/>
    </source>
</evidence>
<evidence type="ECO:0000256" key="3">
    <source>
        <dbReference type="ARBA" id="ARBA00022898"/>
    </source>
</evidence>
<reference evidence="7 8" key="1">
    <citation type="submission" date="2017-08" db="EMBL/GenBank/DDBJ databases">
        <title>Infants hospitalized years apart are colonized by the same room-sourced microbial strains.</title>
        <authorList>
            <person name="Brooks B."/>
            <person name="Olm M.R."/>
            <person name="Firek B.A."/>
            <person name="Baker R."/>
            <person name="Thomas B.C."/>
            <person name="Morowitz M.J."/>
            <person name="Banfield J.F."/>
        </authorList>
    </citation>
    <scope>NUCLEOTIDE SEQUENCE [LARGE SCALE GENOMIC DNA]</scope>
    <source>
        <strain evidence="7">S2_005_003_R2_41</strain>
    </source>
</reference>
<dbReference type="Proteomes" id="UP000249135">
    <property type="component" value="Unassembled WGS sequence"/>
</dbReference>
<evidence type="ECO:0000256" key="4">
    <source>
        <dbReference type="ARBA" id="ARBA00023239"/>
    </source>
</evidence>
<keyword evidence="2" id="KW-0028">Amino-acid biosynthesis</keyword>